<dbReference type="RefSeq" id="WP_051497741.1">
    <property type="nucleotide sequence ID" value="NZ_CBTK010000173.1"/>
</dbReference>
<accession>A0A7U7J4S5</accession>
<dbReference type="InterPro" id="IPR052345">
    <property type="entry name" value="Rad_response_metalloprotease"/>
</dbReference>
<dbReference type="PANTHER" id="PTHR43236">
    <property type="entry name" value="ANTITOXIN HIGA1"/>
    <property type="match status" value="1"/>
</dbReference>
<name>A0A7U7J4S5_9GAMM</name>
<protein>
    <recommendedName>
        <fullName evidence="1">IrrE N-terminal-like domain-containing protein</fullName>
    </recommendedName>
</protein>
<dbReference type="PANTHER" id="PTHR43236:SF2">
    <property type="entry name" value="BLL0069 PROTEIN"/>
    <property type="match status" value="1"/>
</dbReference>
<sequence>MGATTGFARRIIEKYHLSPPIDIETLVANYAEVIYRAIPVSGVDGLSLHLKMPGKRPTVVINTTNPPRRKRFTLAHELGHILIPWHMGSFVDSLDLGEAGDSEDYWTFEKEANEFAAEVLMPEAWVANLVKCEANLAMCHKIIVQTCDVSPHAASIQLTKSLPSHIAYAVVRDSKVEHSGRTEGTRAASLLRSQPLPSEPFSYARQYFVEHLEHQSLHWWVLPDRVSLNSSDSRQWREILNGIVEDIGVPEEKRNHFKSSVNGVIAAANGSIRNQPGYSIDMVAAACLHRLYNREQYEAFVQHQDFETFIAKKASSFVHGDA</sequence>
<dbReference type="EMBL" id="CBTK010000173">
    <property type="protein sequence ID" value="CDH45546.1"/>
    <property type="molecule type" value="Genomic_DNA"/>
</dbReference>
<evidence type="ECO:0000313" key="3">
    <source>
        <dbReference type="Proteomes" id="UP000019184"/>
    </source>
</evidence>
<dbReference type="Gene3D" id="1.10.10.2910">
    <property type="match status" value="1"/>
</dbReference>
<dbReference type="Proteomes" id="UP000019184">
    <property type="component" value="Unassembled WGS sequence"/>
</dbReference>
<feature type="domain" description="IrrE N-terminal-like" evidence="1">
    <location>
        <begin position="34"/>
        <end position="124"/>
    </location>
</feature>
<comment type="caution">
    <text evidence="2">The sequence shown here is derived from an EMBL/GenBank/DDBJ whole genome shotgun (WGS) entry which is preliminary data.</text>
</comment>
<dbReference type="InterPro" id="IPR010359">
    <property type="entry name" value="IrrE_HExxH"/>
</dbReference>
<dbReference type="Pfam" id="PF06114">
    <property type="entry name" value="Peptidase_M78"/>
    <property type="match status" value="1"/>
</dbReference>
<dbReference type="OrthoDB" id="9794834at2"/>
<organism evidence="2 3">
    <name type="scientific">Candidatus Contendobacter odensis Run_B_J11</name>
    <dbReference type="NCBI Taxonomy" id="1400861"/>
    <lineage>
        <taxon>Bacteria</taxon>
        <taxon>Pseudomonadati</taxon>
        <taxon>Pseudomonadota</taxon>
        <taxon>Gammaproteobacteria</taxon>
        <taxon>Candidatus Competibacteraceae</taxon>
        <taxon>Candidatus Contendibacter</taxon>
    </lineage>
</organism>
<dbReference type="AlphaFoldDB" id="A0A7U7J4S5"/>
<gene>
    <name evidence="2" type="ORF">BN874_2540005</name>
</gene>
<proteinExistence type="predicted"/>
<keyword evidence="3" id="KW-1185">Reference proteome</keyword>
<evidence type="ECO:0000313" key="2">
    <source>
        <dbReference type="EMBL" id="CDH45546.1"/>
    </source>
</evidence>
<evidence type="ECO:0000259" key="1">
    <source>
        <dbReference type="Pfam" id="PF06114"/>
    </source>
</evidence>
<reference evidence="2 3" key="1">
    <citation type="journal article" date="2014" name="ISME J.">
        <title>Candidatus Competibacter-lineage genomes retrieved from metagenomes reveal functional metabolic diversity.</title>
        <authorList>
            <person name="McIlroy S.J."/>
            <person name="Albertsen M."/>
            <person name="Andresen E.K."/>
            <person name="Saunders A.M."/>
            <person name="Kristiansen R."/>
            <person name="Stokholm-Bjerregaard M."/>
            <person name="Nielsen K.L."/>
            <person name="Nielsen P.H."/>
        </authorList>
    </citation>
    <scope>NUCLEOTIDE SEQUENCE [LARGE SCALE GENOMIC DNA]</scope>
    <source>
        <strain evidence="2 3">Run_B_J11</strain>
    </source>
</reference>